<evidence type="ECO:0000256" key="1">
    <source>
        <dbReference type="ARBA" id="ARBA00001947"/>
    </source>
</evidence>
<feature type="transmembrane region" description="Helical" evidence="12">
    <location>
        <begin position="58"/>
        <end position="79"/>
    </location>
</feature>
<dbReference type="InterPro" id="IPR050083">
    <property type="entry name" value="HtpX_protease"/>
</dbReference>
<keyword evidence="3" id="KW-0645">Protease</keyword>
<evidence type="ECO:0000256" key="7">
    <source>
        <dbReference type="ARBA" id="ARBA00022833"/>
    </source>
</evidence>
<evidence type="ECO:0000256" key="12">
    <source>
        <dbReference type="SAM" id="Phobius"/>
    </source>
</evidence>
<sequence length="641" mass="70757">MNFFENQQQAKAQTKKLVALFAFAVIAIVLLVNIAVYFSACASNIHCTNFTSYWQQPISWMITFMIIMIISVTSLFRWWQMKSGGGYKAVTMVGATAVKFSTTDPLERRLINVVEEMSIASGVPMPALYVMHQEKGINAFVAGTKPENTCLAVTKGCLEQLTRQELQGVIAHEYSHVFNGDMKINIHLIGILAGILVLGQLGEFLARSSSHSTSSRRSEGGQIAIVGIALMIVGYVGLFFGRWIKAAISRQREYLADASAVQYTRDNQGIANALFKIQSSYEGSTLSSKKAEEVSHMCFEKSSRIKLFSNLLATHPKIDDRIKRVAPNFTPTLAKPKTSDESSNKESTSTDSISREEVFTSAMTTATAASLSPQSLVQKIGTLDSEQVSKAKSLLESIPDSLKDIAHGQNEQLSASDLLLSVLVFVNTQPRVTCLESVSDLISSEQMDNITQIVPLLKGLNNQQVLALTDISVPALAQQASELNEAFIRVAKQLISCDKSVSLMEYIVFAICLRTTNLNHTIEKTFSSFKPVVKDIHYILSLLLQESKTSEERRAKLLAELMKSFGDTSETGASDNHQSVNFNANQFHQSIRNLDRLSPILKAPFIEAMVNCIQDDHHITDQEWVLLRGISNLIDCPAPQI</sequence>
<dbReference type="CDD" id="cd07340">
    <property type="entry name" value="M48B_Htpx_like"/>
    <property type="match status" value="1"/>
</dbReference>
<dbReference type="AlphaFoldDB" id="A0AA51RQ36"/>
<reference evidence="14 15" key="1">
    <citation type="submission" date="2023-08" db="EMBL/GenBank/DDBJ databases">
        <title>Pleionea litopenaei sp. nov., isolated from stomach of juvenile Litopenaeus vannamei.</title>
        <authorList>
            <person name="Rho A.M."/>
            <person name="Hwang C.Y."/>
        </authorList>
    </citation>
    <scope>NUCLEOTIDE SEQUENCE [LARGE SCALE GENOMIC DNA]</scope>
    <source>
        <strain evidence="14 15">HL-JVS1</strain>
    </source>
</reference>
<keyword evidence="8 12" id="KW-1133">Transmembrane helix</keyword>
<feature type="domain" description="Peptidase M48" evidence="13">
    <location>
        <begin position="107"/>
        <end position="325"/>
    </location>
</feature>
<accession>A0AA51RQ36</accession>
<feature type="region of interest" description="Disordered" evidence="11">
    <location>
        <begin position="329"/>
        <end position="356"/>
    </location>
</feature>
<evidence type="ECO:0000256" key="10">
    <source>
        <dbReference type="ARBA" id="ARBA00023136"/>
    </source>
</evidence>
<dbReference type="GO" id="GO:0004222">
    <property type="term" value="F:metalloendopeptidase activity"/>
    <property type="evidence" value="ECO:0007669"/>
    <property type="project" value="InterPro"/>
</dbReference>
<keyword evidence="10 12" id="KW-0472">Membrane</keyword>
<evidence type="ECO:0000256" key="6">
    <source>
        <dbReference type="ARBA" id="ARBA00022801"/>
    </source>
</evidence>
<dbReference type="Proteomes" id="UP001239782">
    <property type="component" value="Chromosome"/>
</dbReference>
<keyword evidence="2" id="KW-1003">Cell membrane</keyword>
<feature type="transmembrane region" description="Helical" evidence="12">
    <location>
        <begin position="17"/>
        <end position="38"/>
    </location>
</feature>
<evidence type="ECO:0000313" key="14">
    <source>
        <dbReference type="EMBL" id="WMS85542.1"/>
    </source>
</evidence>
<organism evidence="14 15">
    <name type="scientific">Pleionea litopenaei</name>
    <dbReference type="NCBI Taxonomy" id="3070815"/>
    <lineage>
        <taxon>Bacteria</taxon>
        <taxon>Pseudomonadati</taxon>
        <taxon>Pseudomonadota</taxon>
        <taxon>Gammaproteobacteria</taxon>
        <taxon>Oceanospirillales</taxon>
        <taxon>Pleioneaceae</taxon>
        <taxon>Pleionea</taxon>
    </lineage>
</organism>
<evidence type="ECO:0000313" key="15">
    <source>
        <dbReference type="Proteomes" id="UP001239782"/>
    </source>
</evidence>
<gene>
    <name evidence="14" type="ORF">Q9312_09985</name>
</gene>
<keyword evidence="5" id="KW-0479">Metal-binding</keyword>
<keyword evidence="15" id="KW-1185">Reference proteome</keyword>
<keyword evidence="9" id="KW-0482">Metalloprotease</keyword>
<comment type="cofactor">
    <cofactor evidence="1">
        <name>Zn(2+)</name>
        <dbReference type="ChEBI" id="CHEBI:29105"/>
    </cofactor>
</comment>
<keyword evidence="4 12" id="KW-0812">Transmembrane</keyword>
<evidence type="ECO:0000256" key="4">
    <source>
        <dbReference type="ARBA" id="ARBA00022692"/>
    </source>
</evidence>
<dbReference type="PANTHER" id="PTHR43221">
    <property type="entry name" value="PROTEASE HTPX"/>
    <property type="match status" value="1"/>
</dbReference>
<evidence type="ECO:0000256" key="9">
    <source>
        <dbReference type="ARBA" id="ARBA00023049"/>
    </source>
</evidence>
<dbReference type="EMBL" id="CP133548">
    <property type="protein sequence ID" value="WMS85542.1"/>
    <property type="molecule type" value="Genomic_DNA"/>
</dbReference>
<evidence type="ECO:0000256" key="5">
    <source>
        <dbReference type="ARBA" id="ARBA00022723"/>
    </source>
</evidence>
<keyword evidence="6" id="KW-0378">Hydrolase</keyword>
<feature type="transmembrane region" description="Helical" evidence="12">
    <location>
        <begin position="184"/>
        <end position="202"/>
    </location>
</feature>
<evidence type="ECO:0000256" key="11">
    <source>
        <dbReference type="SAM" id="MobiDB-lite"/>
    </source>
</evidence>
<protein>
    <submittedName>
        <fullName evidence="14">M48 family metallopeptidase</fullName>
    </submittedName>
</protein>
<dbReference type="RefSeq" id="WP_309200695.1">
    <property type="nucleotide sequence ID" value="NZ_CP133548.1"/>
</dbReference>
<evidence type="ECO:0000259" key="13">
    <source>
        <dbReference type="Pfam" id="PF01435"/>
    </source>
</evidence>
<evidence type="ECO:0000256" key="3">
    <source>
        <dbReference type="ARBA" id="ARBA00022670"/>
    </source>
</evidence>
<dbReference type="GO" id="GO:0006508">
    <property type="term" value="P:proteolysis"/>
    <property type="evidence" value="ECO:0007669"/>
    <property type="project" value="UniProtKB-KW"/>
</dbReference>
<proteinExistence type="predicted"/>
<evidence type="ECO:0000256" key="2">
    <source>
        <dbReference type="ARBA" id="ARBA00022475"/>
    </source>
</evidence>
<dbReference type="Pfam" id="PF01435">
    <property type="entry name" value="Peptidase_M48"/>
    <property type="match status" value="1"/>
</dbReference>
<dbReference type="KEGG" id="plei:Q9312_09985"/>
<evidence type="ECO:0000256" key="8">
    <source>
        <dbReference type="ARBA" id="ARBA00022989"/>
    </source>
</evidence>
<dbReference type="GO" id="GO:0046872">
    <property type="term" value="F:metal ion binding"/>
    <property type="evidence" value="ECO:0007669"/>
    <property type="project" value="UniProtKB-KW"/>
</dbReference>
<keyword evidence="7" id="KW-0862">Zinc</keyword>
<name>A0AA51RQ36_9GAMM</name>
<dbReference type="Gene3D" id="3.30.2010.10">
    <property type="entry name" value="Metalloproteases ('zincins'), catalytic domain"/>
    <property type="match status" value="1"/>
</dbReference>
<feature type="transmembrane region" description="Helical" evidence="12">
    <location>
        <begin position="222"/>
        <end position="244"/>
    </location>
</feature>
<dbReference type="PANTHER" id="PTHR43221:SF2">
    <property type="entry name" value="PROTEASE HTPX HOMOLOG"/>
    <property type="match status" value="1"/>
</dbReference>
<dbReference type="InterPro" id="IPR001915">
    <property type="entry name" value="Peptidase_M48"/>
</dbReference>